<dbReference type="Proteomes" id="UP000886653">
    <property type="component" value="Unassembled WGS sequence"/>
</dbReference>
<reference evidence="1" key="1">
    <citation type="submission" date="2013-11" db="EMBL/GenBank/DDBJ databases">
        <title>Genome sequence of the fusiform rust pathogen reveals effectors for host alternation and coevolution with pine.</title>
        <authorList>
            <consortium name="DOE Joint Genome Institute"/>
            <person name="Smith K."/>
            <person name="Pendleton A."/>
            <person name="Kubisiak T."/>
            <person name="Anderson C."/>
            <person name="Salamov A."/>
            <person name="Aerts A."/>
            <person name="Riley R."/>
            <person name="Clum A."/>
            <person name="Lindquist E."/>
            <person name="Ence D."/>
            <person name="Campbell M."/>
            <person name="Kronenberg Z."/>
            <person name="Feau N."/>
            <person name="Dhillon B."/>
            <person name="Hamelin R."/>
            <person name="Burleigh J."/>
            <person name="Smith J."/>
            <person name="Yandell M."/>
            <person name="Nelson C."/>
            <person name="Grigoriev I."/>
            <person name="Davis J."/>
        </authorList>
    </citation>
    <scope>NUCLEOTIDE SEQUENCE</scope>
    <source>
        <strain evidence="1">G11</strain>
    </source>
</reference>
<gene>
    <name evidence="1" type="ORF">CROQUDRAFT_382286</name>
</gene>
<proteinExistence type="predicted"/>
<evidence type="ECO:0000313" key="2">
    <source>
        <dbReference type="Proteomes" id="UP000886653"/>
    </source>
</evidence>
<accession>A0A9P6N729</accession>
<name>A0A9P6N729_9BASI</name>
<keyword evidence="2" id="KW-1185">Reference proteome</keyword>
<dbReference type="EMBL" id="MU167472">
    <property type="protein sequence ID" value="KAG0140142.1"/>
    <property type="molecule type" value="Genomic_DNA"/>
</dbReference>
<protein>
    <submittedName>
        <fullName evidence="1">Uncharacterized protein</fullName>
    </submittedName>
</protein>
<organism evidence="1 2">
    <name type="scientific">Cronartium quercuum f. sp. fusiforme G11</name>
    <dbReference type="NCBI Taxonomy" id="708437"/>
    <lineage>
        <taxon>Eukaryota</taxon>
        <taxon>Fungi</taxon>
        <taxon>Dikarya</taxon>
        <taxon>Basidiomycota</taxon>
        <taxon>Pucciniomycotina</taxon>
        <taxon>Pucciniomycetes</taxon>
        <taxon>Pucciniales</taxon>
        <taxon>Coleosporiaceae</taxon>
        <taxon>Cronartium</taxon>
    </lineage>
</organism>
<dbReference type="AlphaFoldDB" id="A0A9P6N729"/>
<comment type="caution">
    <text evidence="1">The sequence shown here is derived from an EMBL/GenBank/DDBJ whole genome shotgun (WGS) entry which is preliminary data.</text>
</comment>
<evidence type="ECO:0000313" key="1">
    <source>
        <dbReference type="EMBL" id="KAG0140142.1"/>
    </source>
</evidence>
<sequence>MSTFHHISESLSEAKPKLDLKDLSICEKRLPTKLPIELYQQILRSGVEEVNHKIRFSKDLPSSGQARSNRFLASILTLDKGTHIYLQRFLWERLGVYYDEDHTKNDLNLEKVEKGFQANRQYIKVIDSTVLSPHFTRGYLDDPNSLNNSAEIVESFQVFTRLLEGAPADQIQEVTLGLSYSKYGHGYHRSSSGHIEQLLTTISTFKNISTLKFWKGTSCAVPNKILAQIIQRLPSLENVVLKGLFWDGHSSEIGSEQEILGSALASRRHLKSLNIGKQPDLPDPSWLKMEWQGELVELAIDINEDWFPFCSIFRTSLVSLYVAGEPTTAIAIPIPSSKIVFTALKNITCEDFSPLSSFSRCPSVECLTWLLDSFKWQLFGSDLIGDFKSSISLDGSHWPKLKWVNVPQYVVLFHPTFERYLEKYSIRLRIEHFFEWYHGINVFSDRFSALYPRPRVIDI</sequence>